<dbReference type="InterPro" id="IPR018200">
    <property type="entry name" value="USP_CS"/>
</dbReference>
<evidence type="ECO:0000256" key="1">
    <source>
        <dbReference type="ARBA" id="ARBA00009085"/>
    </source>
</evidence>
<dbReference type="PANTHER" id="PTHR24006">
    <property type="entry name" value="UBIQUITIN CARBOXYL-TERMINAL HYDROLASE"/>
    <property type="match status" value="1"/>
</dbReference>
<gene>
    <name evidence="4" type="ORF">Cfor_11554</name>
</gene>
<dbReference type="GO" id="GO:0016579">
    <property type="term" value="P:protein deubiquitination"/>
    <property type="evidence" value="ECO:0007669"/>
    <property type="project" value="InterPro"/>
</dbReference>
<dbReference type="InterPro" id="IPR050164">
    <property type="entry name" value="Peptidase_C19"/>
</dbReference>
<feature type="region of interest" description="Disordered" evidence="2">
    <location>
        <begin position="717"/>
        <end position="736"/>
    </location>
</feature>
<dbReference type="GO" id="GO:0004843">
    <property type="term" value="F:cysteine-type deubiquitinase activity"/>
    <property type="evidence" value="ECO:0007669"/>
    <property type="project" value="InterPro"/>
</dbReference>
<evidence type="ECO:0000313" key="4">
    <source>
        <dbReference type="EMBL" id="GFG30712.1"/>
    </source>
</evidence>
<dbReference type="PANTHER" id="PTHR24006:SF915">
    <property type="entry name" value="UBIQUITIN CARBOXYL-TERMINAL HYDROLASE-RELATED"/>
    <property type="match status" value="1"/>
</dbReference>
<proteinExistence type="inferred from homology"/>
<protein>
    <recommendedName>
        <fullName evidence="3">USP domain-containing protein</fullName>
    </recommendedName>
</protein>
<comment type="similarity">
    <text evidence="1">Belongs to the peptidase C19 family.</text>
</comment>
<feature type="domain" description="USP" evidence="3">
    <location>
        <begin position="422"/>
        <end position="817"/>
    </location>
</feature>
<organism evidence="4 5">
    <name type="scientific">Coptotermes formosanus</name>
    <name type="common">Formosan subterranean termite</name>
    <dbReference type="NCBI Taxonomy" id="36987"/>
    <lineage>
        <taxon>Eukaryota</taxon>
        <taxon>Metazoa</taxon>
        <taxon>Ecdysozoa</taxon>
        <taxon>Arthropoda</taxon>
        <taxon>Hexapoda</taxon>
        <taxon>Insecta</taxon>
        <taxon>Pterygota</taxon>
        <taxon>Neoptera</taxon>
        <taxon>Polyneoptera</taxon>
        <taxon>Dictyoptera</taxon>
        <taxon>Blattodea</taxon>
        <taxon>Blattoidea</taxon>
        <taxon>Termitoidae</taxon>
        <taxon>Rhinotermitidae</taxon>
        <taxon>Coptotermes</taxon>
    </lineage>
</organism>
<dbReference type="GO" id="GO:0000082">
    <property type="term" value="P:G1/S transition of mitotic cell cycle"/>
    <property type="evidence" value="ECO:0007669"/>
    <property type="project" value="TreeGrafter"/>
</dbReference>
<feature type="compositionally biased region" description="Polar residues" evidence="2">
    <location>
        <begin position="118"/>
        <end position="130"/>
    </location>
</feature>
<dbReference type="InterPro" id="IPR001394">
    <property type="entry name" value="Peptidase_C19_UCH"/>
</dbReference>
<dbReference type="PROSITE" id="PS00973">
    <property type="entry name" value="USP_2"/>
    <property type="match status" value="1"/>
</dbReference>
<dbReference type="EMBL" id="BLKM01004177">
    <property type="protein sequence ID" value="GFG30712.1"/>
    <property type="molecule type" value="Genomic_DNA"/>
</dbReference>
<dbReference type="GO" id="GO:0005634">
    <property type="term" value="C:nucleus"/>
    <property type="evidence" value="ECO:0007669"/>
    <property type="project" value="TreeGrafter"/>
</dbReference>
<accession>A0A6L2PHT5</accession>
<feature type="region of interest" description="Disordered" evidence="2">
    <location>
        <begin position="324"/>
        <end position="353"/>
    </location>
</feature>
<reference evidence="5" key="1">
    <citation type="submission" date="2020-01" db="EMBL/GenBank/DDBJ databases">
        <title>Draft genome sequence of the Termite Coptotermes fromosanus.</title>
        <authorList>
            <person name="Itakura S."/>
            <person name="Yosikawa Y."/>
            <person name="Umezawa K."/>
        </authorList>
    </citation>
    <scope>NUCLEOTIDE SEQUENCE [LARGE SCALE GENOMIC DNA]</scope>
</reference>
<dbReference type="InterPro" id="IPR028889">
    <property type="entry name" value="USP"/>
</dbReference>
<feature type="region of interest" description="Disordered" evidence="2">
    <location>
        <begin position="118"/>
        <end position="148"/>
    </location>
</feature>
<dbReference type="Pfam" id="PF00443">
    <property type="entry name" value="UCH"/>
    <property type="match status" value="1"/>
</dbReference>
<dbReference type="OrthoDB" id="8197646at2759"/>
<keyword evidence="5" id="KW-1185">Reference proteome</keyword>
<dbReference type="GO" id="GO:0005829">
    <property type="term" value="C:cytosol"/>
    <property type="evidence" value="ECO:0007669"/>
    <property type="project" value="TreeGrafter"/>
</dbReference>
<dbReference type="AlphaFoldDB" id="A0A6L2PHT5"/>
<evidence type="ECO:0000313" key="5">
    <source>
        <dbReference type="Proteomes" id="UP000502823"/>
    </source>
</evidence>
<dbReference type="InParanoid" id="A0A6L2PHT5"/>
<dbReference type="Gene3D" id="3.90.70.10">
    <property type="entry name" value="Cysteine proteinases"/>
    <property type="match status" value="1"/>
</dbReference>
<dbReference type="PROSITE" id="PS50235">
    <property type="entry name" value="USP_3"/>
    <property type="match status" value="1"/>
</dbReference>
<dbReference type="InterPro" id="IPR038765">
    <property type="entry name" value="Papain-like_cys_pep_sf"/>
</dbReference>
<comment type="caution">
    <text evidence="4">The sequence shown here is derived from an EMBL/GenBank/DDBJ whole genome shotgun (WGS) entry which is preliminary data.</text>
</comment>
<dbReference type="SUPFAM" id="SSF54001">
    <property type="entry name" value="Cysteine proteinases"/>
    <property type="match status" value="1"/>
</dbReference>
<evidence type="ECO:0000256" key="2">
    <source>
        <dbReference type="SAM" id="MobiDB-lite"/>
    </source>
</evidence>
<sequence length="834" mass="96117">MKTNLYKTRTSRLDEGRKKTKLDFHSELGSYSRTAASHETSKMSQNSQGGWKCNKETFYYPMIISDVSSDEDDSLNEKQFDTRRISYHFTTYDPEKELANQMHRRTFQGRKLKQNSYSQRNGNMMSNSPKKNAVKPSRNKINKSNSQSHRIISNHSVKFLLDEFSASNSESQRTTSIREGNFVKILQRDTKEQIPSVKNNVFSERRTQTEAPQKANQRRVLNINNNESLPKVAYARKLEILNKRGRDIEYLRNILEDGQPTSDLNSLCTYTENDAQVHPLLYNNLSLAGKEKQGQNREVIRPLPSSEEPVLPLNLLGENSSPETICTKSPPHVGSNLSNLSPEKRKTSTPLSLQSTGISFPLSPVKYSGNVDRISSRLANEVETHTENSCNLPSRLTQDIRNHKYCFIMTTLGQKQKNSTDMGFPNPIGTNKCWMNSSLQTVLGMKPFIQDLLNTFEKTNAVETRGKYSSLVETFIKVVKARHRRNQSQLNKNLELLYQSLGVLNEHFTTHSQEDAVEFLTEFFSALREEFNRLMHNNKMCAARPDKCQSEHNSNITNPVNDCQEDESNTYTQMKNPVNENIMFKLKESYSCMTCSRRSINETEHFTLIVSIPSDTSKGTTMQEALERCMVTETRELKCVQCKSHQCRVKTTFTLLPRFLMIHVNRFEMKNDVIHKLHNYLTIPITLTLKNVISKTETMLPLQWMSVSHKRFSWSEETERSPCSPQNSNEGEEFQHTVQHSMEDPVKIKQEYMLLAIISHKGDTPNSGHYEADVYNVKTRKWNHYNDEVVTSETEEEVTGFSQQENGYAFLYIYKPLFIQLVNECEVPRSCENQ</sequence>
<evidence type="ECO:0000259" key="3">
    <source>
        <dbReference type="PROSITE" id="PS50235"/>
    </source>
</evidence>
<name>A0A6L2PHT5_COPFO</name>
<dbReference type="CDD" id="cd02257">
    <property type="entry name" value="Peptidase_C19"/>
    <property type="match status" value="1"/>
</dbReference>
<dbReference type="Proteomes" id="UP000502823">
    <property type="component" value="Unassembled WGS sequence"/>
</dbReference>